<organism evidence="1">
    <name type="scientific">hydrothermal vent metagenome</name>
    <dbReference type="NCBI Taxonomy" id="652676"/>
    <lineage>
        <taxon>unclassified sequences</taxon>
        <taxon>metagenomes</taxon>
        <taxon>ecological metagenomes</taxon>
    </lineage>
</organism>
<dbReference type="AlphaFoldDB" id="A0A3B1DHU3"/>
<sequence>MRTDRTKPLACARGSRTGVLSAYWRYFGMTFLLETMRLGLTNL</sequence>
<evidence type="ECO:0000313" key="1">
    <source>
        <dbReference type="EMBL" id="VAX40252.1"/>
    </source>
</evidence>
<dbReference type="EMBL" id="UOGK01000362">
    <property type="protein sequence ID" value="VAX40252.1"/>
    <property type="molecule type" value="Genomic_DNA"/>
</dbReference>
<proteinExistence type="predicted"/>
<reference evidence="1" key="1">
    <citation type="submission" date="2018-06" db="EMBL/GenBank/DDBJ databases">
        <authorList>
            <person name="Zhirakovskaya E."/>
        </authorList>
    </citation>
    <scope>NUCLEOTIDE SEQUENCE</scope>
</reference>
<feature type="non-terminal residue" evidence="1">
    <location>
        <position position="43"/>
    </location>
</feature>
<accession>A0A3B1DHU3</accession>
<gene>
    <name evidence="1" type="ORF">MNBD_PLANCTO03-1557</name>
</gene>
<protein>
    <submittedName>
        <fullName evidence="1">Uncharacterized protein</fullName>
    </submittedName>
</protein>
<name>A0A3B1DHU3_9ZZZZ</name>